<organism evidence="2 3">
    <name type="scientific">Rhynchosporium agropyri</name>
    <dbReference type="NCBI Taxonomy" id="914238"/>
    <lineage>
        <taxon>Eukaryota</taxon>
        <taxon>Fungi</taxon>
        <taxon>Dikarya</taxon>
        <taxon>Ascomycota</taxon>
        <taxon>Pezizomycotina</taxon>
        <taxon>Leotiomycetes</taxon>
        <taxon>Helotiales</taxon>
        <taxon>Ploettnerulaceae</taxon>
        <taxon>Rhynchosporium</taxon>
    </lineage>
</organism>
<keyword evidence="3" id="KW-1185">Reference proteome</keyword>
<gene>
    <name evidence="2" type="ORF">RAG0_07620</name>
</gene>
<feature type="compositionally biased region" description="Low complexity" evidence="1">
    <location>
        <begin position="195"/>
        <end position="211"/>
    </location>
</feature>
<accession>A0A1E1KMG0</accession>
<reference evidence="3" key="1">
    <citation type="submission" date="2016-03" db="EMBL/GenBank/DDBJ databases">
        <authorList>
            <person name="Guldener U."/>
        </authorList>
    </citation>
    <scope>NUCLEOTIDE SEQUENCE [LARGE SCALE GENOMIC DNA]</scope>
    <source>
        <strain evidence="3">04CH-RAC-A.6.1</strain>
    </source>
</reference>
<dbReference type="AlphaFoldDB" id="A0A1E1KMG0"/>
<dbReference type="EMBL" id="FJUX01000039">
    <property type="protein sequence ID" value="CZS99172.1"/>
    <property type="molecule type" value="Genomic_DNA"/>
</dbReference>
<feature type="region of interest" description="Disordered" evidence="1">
    <location>
        <begin position="195"/>
        <end position="242"/>
    </location>
</feature>
<sequence length="242" mass="27688">MERLPNFHEWTKDELLEECDQRGLSRVGAKNDLMKQLYPNEIQKRRSAYERHKARGFAQDPEGIRLLSELQNLKRDWRLAARHQHEAENDYVQTRLKRAENDREESMQSANTFAQDEHSNIKRRLKVHKQRRVARKAARETAREVLKKAIQKPVREPVQEHFNTSSSRDISMKPSQRSAIPTHVAPIAPMLFSTTSTTSTSAPASARAPASLPVTAPTSSKKSGWALLGIRSKAPTPKVRKR</sequence>
<proteinExistence type="predicted"/>
<evidence type="ECO:0000313" key="3">
    <source>
        <dbReference type="Proteomes" id="UP000178912"/>
    </source>
</evidence>
<protein>
    <recommendedName>
        <fullName evidence="4">SAP domain-containing protein</fullName>
    </recommendedName>
</protein>
<evidence type="ECO:0008006" key="4">
    <source>
        <dbReference type="Google" id="ProtNLM"/>
    </source>
</evidence>
<name>A0A1E1KMG0_9HELO</name>
<evidence type="ECO:0000313" key="2">
    <source>
        <dbReference type="EMBL" id="CZS99172.1"/>
    </source>
</evidence>
<dbReference type="Proteomes" id="UP000178912">
    <property type="component" value="Unassembled WGS sequence"/>
</dbReference>
<evidence type="ECO:0000256" key="1">
    <source>
        <dbReference type="SAM" id="MobiDB-lite"/>
    </source>
</evidence>